<evidence type="ECO:0000259" key="3">
    <source>
        <dbReference type="SMART" id="SM00903"/>
    </source>
</evidence>
<dbReference type="SMART" id="SM00903">
    <property type="entry name" value="Flavin_Reduct"/>
    <property type="match status" value="1"/>
</dbReference>
<evidence type="ECO:0000313" key="5">
    <source>
        <dbReference type="Proteomes" id="UP000319746"/>
    </source>
</evidence>
<protein>
    <submittedName>
        <fullName evidence="4">Flavin reductase (DIM6/NTAB) family NADH-FMN oxidoreductase RutF</fullName>
    </submittedName>
</protein>
<keyword evidence="5" id="KW-1185">Reference proteome</keyword>
<dbReference type="Pfam" id="PF01613">
    <property type="entry name" value="Flavin_Reduct"/>
    <property type="match status" value="1"/>
</dbReference>
<comment type="caution">
    <text evidence="4">The sequence shown here is derived from an EMBL/GenBank/DDBJ whole genome shotgun (WGS) entry which is preliminary data.</text>
</comment>
<dbReference type="AlphaFoldDB" id="A0A543AMB6"/>
<dbReference type="InterPro" id="IPR050268">
    <property type="entry name" value="NADH-dep_flavin_reductase"/>
</dbReference>
<reference evidence="4 5" key="1">
    <citation type="submission" date="2019-06" db="EMBL/GenBank/DDBJ databases">
        <title>Sequencing the genomes of 1000 actinobacteria strains.</title>
        <authorList>
            <person name="Klenk H.-P."/>
        </authorList>
    </citation>
    <scope>NUCLEOTIDE SEQUENCE [LARGE SCALE GENOMIC DNA]</scope>
    <source>
        <strain evidence="4 5">DSM 24083</strain>
    </source>
</reference>
<evidence type="ECO:0000256" key="1">
    <source>
        <dbReference type="ARBA" id="ARBA00008898"/>
    </source>
</evidence>
<dbReference type="PANTHER" id="PTHR30466">
    <property type="entry name" value="FLAVIN REDUCTASE"/>
    <property type="match status" value="1"/>
</dbReference>
<comment type="similarity">
    <text evidence="1">Belongs to the non-flavoprotein flavin reductase family.</text>
</comment>
<dbReference type="SUPFAM" id="SSF50475">
    <property type="entry name" value="FMN-binding split barrel"/>
    <property type="match status" value="1"/>
</dbReference>
<keyword evidence="2" id="KW-0560">Oxidoreductase</keyword>
<name>A0A543AMB6_9MICC</name>
<proteinExistence type="inferred from homology"/>
<dbReference type="GO" id="GO:0010181">
    <property type="term" value="F:FMN binding"/>
    <property type="evidence" value="ECO:0007669"/>
    <property type="project" value="InterPro"/>
</dbReference>
<evidence type="ECO:0000313" key="4">
    <source>
        <dbReference type="EMBL" id="TQL73734.1"/>
    </source>
</evidence>
<sequence length="198" mass="21418">MSGKYSVRAHIRAQNFEGMIVTTTLQVHHLQTTTQLSNDLSPLSLRGAFGQFPSGVAALAAYTQDGVAQGMVASSFTVGVSLEPPLVSVAVQNTSTTWPVLRETNRIGISILGEGQGTIARQMAAKGADRFEGLNLETNNDAIFVAESALWLETSIYGEFPAGDHVVALLEVHNIADFTDVHEPLVFHKSQFRNVRDH</sequence>
<dbReference type="EMBL" id="VFOU01000001">
    <property type="protein sequence ID" value="TQL73734.1"/>
    <property type="molecule type" value="Genomic_DNA"/>
</dbReference>
<accession>A0A543AMB6</accession>
<organism evidence="4 5">
    <name type="scientific">Enteractinococcus coprophilus</name>
    <dbReference type="NCBI Taxonomy" id="1027633"/>
    <lineage>
        <taxon>Bacteria</taxon>
        <taxon>Bacillati</taxon>
        <taxon>Actinomycetota</taxon>
        <taxon>Actinomycetes</taxon>
        <taxon>Micrococcales</taxon>
        <taxon>Micrococcaceae</taxon>
    </lineage>
</organism>
<dbReference type="GO" id="GO:0042602">
    <property type="term" value="F:riboflavin reductase (NADPH) activity"/>
    <property type="evidence" value="ECO:0007669"/>
    <property type="project" value="TreeGrafter"/>
</dbReference>
<dbReference type="InterPro" id="IPR012349">
    <property type="entry name" value="Split_barrel_FMN-bd"/>
</dbReference>
<evidence type="ECO:0000256" key="2">
    <source>
        <dbReference type="ARBA" id="ARBA00023002"/>
    </source>
</evidence>
<dbReference type="Proteomes" id="UP000319746">
    <property type="component" value="Unassembled WGS sequence"/>
</dbReference>
<dbReference type="Gene3D" id="2.30.110.10">
    <property type="entry name" value="Electron Transport, Fmn-binding Protein, Chain A"/>
    <property type="match status" value="1"/>
</dbReference>
<feature type="domain" description="Flavin reductase like" evidence="3">
    <location>
        <begin position="49"/>
        <end position="194"/>
    </location>
</feature>
<gene>
    <name evidence="4" type="ORF">FB556_0177</name>
</gene>
<dbReference type="InterPro" id="IPR002563">
    <property type="entry name" value="Flavin_Rdtase-like_dom"/>
</dbReference>
<dbReference type="PANTHER" id="PTHR30466:SF11">
    <property type="entry name" value="FLAVIN-DEPENDENT MONOOXYGENASE, REDUCTASE SUBUNIT HSAB"/>
    <property type="match status" value="1"/>
</dbReference>